<keyword evidence="3" id="KW-1185">Reference proteome</keyword>
<proteinExistence type="predicted"/>
<feature type="signal peptide" evidence="1">
    <location>
        <begin position="1"/>
        <end position="19"/>
    </location>
</feature>
<evidence type="ECO:0000313" key="3">
    <source>
        <dbReference type="Proteomes" id="UP000616201"/>
    </source>
</evidence>
<dbReference type="SMART" id="SM00671">
    <property type="entry name" value="SEL1"/>
    <property type="match status" value="4"/>
</dbReference>
<evidence type="ECO:0008006" key="4">
    <source>
        <dbReference type="Google" id="ProtNLM"/>
    </source>
</evidence>
<dbReference type="EMBL" id="PRDK01000009">
    <property type="protein sequence ID" value="MBE8714889.1"/>
    <property type="molecule type" value="Genomic_DNA"/>
</dbReference>
<dbReference type="AlphaFoldDB" id="A0A928V2E4"/>
<dbReference type="Proteomes" id="UP000616201">
    <property type="component" value="Unassembled WGS sequence"/>
</dbReference>
<dbReference type="InterPro" id="IPR006597">
    <property type="entry name" value="Sel1-like"/>
</dbReference>
<accession>A0A928V2E4</accession>
<dbReference type="InterPro" id="IPR011990">
    <property type="entry name" value="TPR-like_helical_dom_sf"/>
</dbReference>
<keyword evidence="1" id="KW-0732">Signal</keyword>
<reference evidence="2" key="1">
    <citation type="submission" date="2018-02" db="EMBL/GenBank/DDBJ databases">
        <authorList>
            <person name="Vasarhelyi B.M."/>
            <person name="Deshmukh S."/>
            <person name="Balint B."/>
            <person name="Kukolya J."/>
        </authorList>
    </citation>
    <scope>NUCLEOTIDE SEQUENCE</scope>
    <source>
        <strain evidence="2">KB22</strain>
    </source>
</reference>
<comment type="caution">
    <text evidence="2">The sequence shown here is derived from an EMBL/GenBank/DDBJ whole genome shotgun (WGS) entry which is preliminary data.</text>
</comment>
<evidence type="ECO:0000313" key="2">
    <source>
        <dbReference type="EMBL" id="MBE8714889.1"/>
    </source>
</evidence>
<dbReference type="PANTHER" id="PTHR11102:SF160">
    <property type="entry name" value="ERAD-ASSOCIATED E3 UBIQUITIN-PROTEIN LIGASE COMPONENT HRD3"/>
    <property type="match status" value="1"/>
</dbReference>
<dbReference type="SUPFAM" id="SSF81901">
    <property type="entry name" value="HCP-like"/>
    <property type="match status" value="1"/>
</dbReference>
<dbReference type="PANTHER" id="PTHR11102">
    <property type="entry name" value="SEL-1-LIKE PROTEIN"/>
    <property type="match status" value="1"/>
</dbReference>
<name>A0A928V2E4_9SPHI</name>
<gene>
    <name evidence="2" type="ORF">C4F49_14495</name>
</gene>
<dbReference type="InterPro" id="IPR050767">
    <property type="entry name" value="Sel1_AlgK"/>
</dbReference>
<sequence>MKRTVLFFCFYTIVLTTFAQNEIAIQKFAKGIKMAREGYISIGSIDVEQAALAGNADALYELGKWNLNDKALGVNIIQATKWLKLAAEKGHVSAMLTLGYVYQYNSTEQNHLKLADDWYRKAADMGNAEGMFRLGDLQRLSENKQKMFIAQSWYEKAIQKGHIASNYWLGYLYENGFAADKTVDDAIALYRIAARQRFPEAIEALKRLGLTIEN</sequence>
<evidence type="ECO:0000256" key="1">
    <source>
        <dbReference type="SAM" id="SignalP"/>
    </source>
</evidence>
<protein>
    <recommendedName>
        <fullName evidence="4">Sel1 repeat family protein</fullName>
    </recommendedName>
</protein>
<organism evidence="2 3">
    <name type="scientific">Sphingobacterium hungaricum</name>
    <dbReference type="NCBI Taxonomy" id="2082723"/>
    <lineage>
        <taxon>Bacteria</taxon>
        <taxon>Pseudomonadati</taxon>
        <taxon>Bacteroidota</taxon>
        <taxon>Sphingobacteriia</taxon>
        <taxon>Sphingobacteriales</taxon>
        <taxon>Sphingobacteriaceae</taxon>
        <taxon>Sphingobacterium</taxon>
    </lineage>
</organism>
<dbReference type="RefSeq" id="WP_196936746.1">
    <property type="nucleotide sequence ID" value="NZ_MU158698.1"/>
</dbReference>
<dbReference type="Gene3D" id="1.25.40.10">
    <property type="entry name" value="Tetratricopeptide repeat domain"/>
    <property type="match status" value="1"/>
</dbReference>
<dbReference type="Pfam" id="PF08238">
    <property type="entry name" value="Sel1"/>
    <property type="match status" value="4"/>
</dbReference>
<feature type="chain" id="PRO_5036748533" description="Sel1 repeat family protein" evidence="1">
    <location>
        <begin position="20"/>
        <end position="214"/>
    </location>
</feature>